<evidence type="ECO:0000313" key="2">
    <source>
        <dbReference type="EMBL" id="GEO37639.1"/>
    </source>
</evidence>
<keyword evidence="1" id="KW-0812">Transmembrane</keyword>
<dbReference type="InterPro" id="IPR052025">
    <property type="entry name" value="Xyloglucanase_GH74"/>
</dbReference>
<dbReference type="Proteomes" id="UP000321523">
    <property type="component" value="Unassembled WGS sequence"/>
</dbReference>
<dbReference type="SUPFAM" id="SSF110296">
    <property type="entry name" value="Oligoxyloglucan reducing end-specific cellobiohydrolase"/>
    <property type="match status" value="2"/>
</dbReference>
<feature type="transmembrane region" description="Helical" evidence="1">
    <location>
        <begin position="360"/>
        <end position="380"/>
    </location>
</feature>
<dbReference type="Gene3D" id="2.130.10.10">
    <property type="entry name" value="YVTN repeat-like/Quinoprotein amine dehydrogenase"/>
    <property type="match status" value="2"/>
</dbReference>
<dbReference type="PANTHER" id="PTHR43739">
    <property type="entry name" value="XYLOGLUCANASE (EUROFUNG)"/>
    <property type="match status" value="1"/>
</dbReference>
<reference evidence="2 3" key="1">
    <citation type="submission" date="2019-07" db="EMBL/GenBank/DDBJ databases">
        <title>Whole genome shotgun sequence of Skermanella aerolata NBRC 106429.</title>
        <authorList>
            <person name="Hosoyama A."/>
            <person name="Uohara A."/>
            <person name="Ohji S."/>
            <person name="Ichikawa N."/>
        </authorList>
    </citation>
    <scope>NUCLEOTIDE SEQUENCE [LARGE SCALE GENOMIC DNA]</scope>
    <source>
        <strain evidence="2 3">NBRC 106429</strain>
    </source>
</reference>
<gene>
    <name evidence="2" type="ORF">SAE02_17870</name>
</gene>
<name>A0A512DMD6_9PROT</name>
<dbReference type="AlphaFoldDB" id="A0A512DMD6"/>
<comment type="caution">
    <text evidence="2">The sequence shown here is derived from an EMBL/GenBank/DDBJ whole genome shotgun (WGS) entry which is preliminary data.</text>
</comment>
<proteinExistence type="predicted"/>
<evidence type="ECO:0008006" key="4">
    <source>
        <dbReference type="Google" id="ProtNLM"/>
    </source>
</evidence>
<evidence type="ECO:0000256" key="1">
    <source>
        <dbReference type="SAM" id="Phobius"/>
    </source>
</evidence>
<accession>A0A512DMD6</accession>
<dbReference type="PANTHER" id="PTHR43739:SF5">
    <property type="entry name" value="EXO-ALPHA-SIALIDASE"/>
    <property type="match status" value="1"/>
</dbReference>
<organism evidence="2 3">
    <name type="scientific">Skermanella aerolata</name>
    <dbReference type="NCBI Taxonomy" id="393310"/>
    <lineage>
        <taxon>Bacteria</taxon>
        <taxon>Pseudomonadati</taxon>
        <taxon>Pseudomonadota</taxon>
        <taxon>Alphaproteobacteria</taxon>
        <taxon>Rhodospirillales</taxon>
        <taxon>Azospirillaceae</taxon>
        <taxon>Skermanella</taxon>
    </lineage>
</organism>
<dbReference type="InterPro" id="IPR015943">
    <property type="entry name" value="WD40/YVTN_repeat-like_dom_sf"/>
</dbReference>
<protein>
    <recommendedName>
        <fullName evidence="4">Photosynthesis system II assembly factor Ycf48/Hcf136-like domain-containing protein</fullName>
    </recommendedName>
</protein>
<keyword evidence="1" id="KW-1133">Transmembrane helix</keyword>
<evidence type="ECO:0000313" key="3">
    <source>
        <dbReference type="Proteomes" id="UP000321523"/>
    </source>
</evidence>
<dbReference type="GO" id="GO:0010411">
    <property type="term" value="P:xyloglucan metabolic process"/>
    <property type="evidence" value="ECO:0007669"/>
    <property type="project" value="TreeGrafter"/>
</dbReference>
<keyword evidence="3" id="KW-1185">Reference proteome</keyword>
<dbReference type="RefSeq" id="WP_044426505.1">
    <property type="nucleotide sequence ID" value="NZ_BJYZ01000007.1"/>
</dbReference>
<keyword evidence="1" id="KW-0472">Membrane</keyword>
<sequence length="404" mass="42311">MIGIIIRMLAVALVLTVSDAGAHDSATYGGLFRSRDLGRTWLNADAGLFLSAALSVAVDPLDRAHLLMGTDLGLMASRNGGQSWMPEAPSLIGGAVFSVIFEKDGRSAVCVTPTGVFRLQDGNWKRSKTPDGAVPGRTLATGAGAGRLYLLGRSRLFRSEDGGRSFDSITGAPHGRGPMTGVAVAAATAEQTAETLYAVIDGRIMASADGGDSWEARGTGLGPEPVDTLAPDLTVPGRIWAAQAGRIHVSDDAGSGWRSVGKPLPPETTVRGIAADPAGRSLTVSTHRGLYRSENGGDDWTPREGVLPFHLEAGPLFRVPHDPSTLYAVFSRTPYPDIWRAAVDSAETAPRSGSITLKGGLIFGLTLLAIVAVLMTRFTLTRRAARRSPSATLAGPLPPRVPSC</sequence>
<dbReference type="OrthoDB" id="9764804at2"/>
<dbReference type="EMBL" id="BJYZ01000007">
    <property type="protein sequence ID" value="GEO37639.1"/>
    <property type="molecule type" value="Genomic_DNA"/>
</dbReference>